<dbReference type="STRING" id="5888.A0E5B9"/>
<feature type="domain" description="AAA+ ATPase" evidence="11">
    <location>
        <begin position="205"/>
        <end position="344"/>
    </location>
</feature>
<dbReference type="Pfam" id="PF17862">
    <property type="entry name" value="AAA_lid_3"/>
    <property type="match status" value="1"/>
</dbReference>
<accession>A0E5B9</accession>
<evidence type="ECO:0000313" key="13">
    <source>
        <dbReference type="Proteomes" id="UP000000600"/>
    </source>
</evidence>
<dbReference type="InterPro" id="IPR003960">
    <property type="entry name" value="ATPase_AAA_CS"/>
</dbReference>
<dbReference type="Pfam" id="PF00004">
    <property type="entry name" value="AAA"/>
    <property type="match status" value="1"/>
</dbReference>
<dbReference type="OMA" id="NKISHEH"/>
<dbReference type="GeneID" id="5043668"/>
<dbReference type="Gene3D" id="1.10.8.60">
    <property type="match status" value="1"/>
</dbReference>
<keyword evidence="7" id="KW-0647">Proteasome</keyword>
<dbReference type="FunFam" id="1.10.8.60:FF:000009">
    <property type="entry name" value="26S protease regulatory subunit 6A"/>
    <property type="match status" value="1"/>
</dbReference>
<keyword evidence="5 9" id="KW-0547">Nucleotide-binding</keyword>
<dbReference type="eggNOG" id="KOG0652">
    <property type="taxonomic scope" value="Eukaryota"/>
</dbReference>
<dbReference type="InterPro" id="IPR012340">
    <property type="entry name" value="NA-bd_OB-fold"/>
</dbReference>
<dbReference type="Gene3D" id="3.40.50.300">
    <property type="entry name" value="P-loop containing nucleotide triphosphate hydrolases"/>
    <property type="match status" value="1"/>
</dbReference>
<comment type="subcellular location">
    <subcellularLocation>
        <location evidence="2">Cytoplasm</location>
    </subcellularLocation>
    <subcellularLocation>
        <location evidence="1">Nucleus</location>
    </subcellularLocation>
</comment>
<dbReference type="EMBL" id="CT868659">
    <property type="protein sequence ID" value="CAK90486.1"/>
    <property type="molecule type" value="Genomic_DNA"/>
</dbReference>
<organism evidence="12 13">
    <name type="scientific">Paramecium tetraurelia</name>
    <dbReference type="NCBI Taxonomy" id="5888"/>
    <lineage>
        <taxon>Eukaryota</taxon>
        <taxon>Sar</taxon>
        <taxon>Alveolata</taxon>
        <taxon>Ciliophora</taxon>
        <taxon>Intramacronucleata</taxon>
        <taxon>Oligohymenophorea</taxon>
        <taxon>Peniculida</taxon>
        <taxon>Parameciidae</taxon>
        <taxon>Paramecium</taxon>
    </lineage>
</organism>
<dbReference type="GO" id="GO:0016887">
    <property type="term" value="F:ATP hydrolysis activity"/>
    <property type="evidence" value="ECO:0007669"/>
    <property type="project" value="InterPro"/>
</dbReference>
<keyword evidence="4" id="KW-0963">Cytoplasm</keyword>
<dbReference type="PANTHER" id="PTHR23073">
    <property type="entry name" value="26S PROTEASOME REGULATORY SUBUNIT"/>
    <property type="match status" value="1"/>
</dbReference>
<evidence type="ECO:0000256" key="10">
    <source>
        <dbReference type="SAM" id="MobiDB-lite"/>
    </source>
</evidence>
<dbReference type="InterPro" id="IPR003593">
    <property type="entry name" value="AAA+_ATPase"/>
</dbReference>
<dbReference type="InterPro" id="IPR027417">
    <property type="entry name" value="P-loop_NTPase"/>
</dbReference>
<evidence type="ECO:0000256" key="5">
    <source>
        <dbReference type="ARBA" id="ARBA00022741"/>
    </source>
</evidence>
<dbReference type="FunCoup" id="A0E5B9">
    <property type="interactions" value="1281"/>
</dbReference>
<keyword evidence="13" id="KW-1185">Reference proteome</keyword>
<dbReference type="GO" id="GO:0008540">
    <property type="term" value="C:proteasome regulatory particle, base subcomplex"/>
    <property type="evidence" value="ECO:0000318"/>
    <property type="project" value="GO_Central"/>
</dbReference>
<dbReference type="PROSITE" id="PS00674">
    <property type="entry name" value="AAA"/>
    <property type="match status" value="1"/>
</dbReference>
<reference evidence="12 13" key="1">
    <citation type="journal article" date="2006" name="Nature">
        <title>Global trends of whole-genome duplications revealed by the ciliate Paramecium tetraurelia.</title>
        <authorList>
            <consortium name="Genoscope"/>
            <person name="Aury J.-M."/>
            <person name="Jaillon O."/>
            <person name="Duret L."/>
            <person name="Noel B."/>
            <person name="Jubin C."/>
            <person name="Porcel B.M."/>
            <person name="Segurens B."/>
            <person name="Daubin V."/>
            <person name="Anthouard V."/>
            <person name="Aiach N."/>
            <person name="Arnaiz O."/>
            <person name="Billaut A."/>
            <person name="Beisson J."/>
            <person name="Blanc I."/>
            <person name="Bouhouche K."/>
            <person name="Camara F."/>
            <person name="Duharcourt S."/>
            <person name="Guigo R."/>
            <person name="Gogendeau D."/>
            <person name="Katinka M."/>
            <person name="Keller A.-M."/>
            <person name="Kissmehl R."/>
            <person name="Klotz C."/>
            <person name="Koll F."/>
            <person name="Le Moue A."/>
            <person name="Lepere C."/>
            <person name="Malinsky S."/>
            <person name="Nowacki M."/>
            <person name="Nowak J.K."/>
            <person name="Plattner H."/>
            <person name="Poulain J."/>
            <person name="Ruiz F."/>
            <person name="Serrano V."/>
            <person name="Zagulski M."/>
            <person name="Dessen P."/>
            <person name="Betermier M."/>
            <person name="Weissenbach J."/>
            <person name="Scarpelli C."/>
            <person name="Schachter V."/>
            <person name="Sperling L."/>
            <person name="Meyer E."/>
            <person name="Cohen J."/>
            <person name="Wincker P."/>
        </authorList>
    </citation>
    <scope>NUCLEOTIDE SEQUENCE [LARGE SCALE GENOMIC DNA]</scope>
    <source>
        <strain evidence="12 13">Stock d4-2</strain>
    </source>
</reference>
<evidence type="ECO:0000256" key="6">
    <source>
        <dbReference type="ARBA" id="ARBA00022840"/>
    </source>
</evidence>
<dbReference type="RefSeq" id="XP_001457883.1">
    <property type="nucleotide sequence ID" value="XM_001457846.1"/>
</dbReference>
<dbReference type="OrthoDB" id="9443236at2759"/>
<dbReference type="SMART" id="SM00382">
    <property type="entry name" value="AAA"/>
    <property type="match status" value="1"/>
</dbReference>
<dbReference type="HOGENOM" id="CLU_000688_2_4_1"/>
<evidence type="ECO:0000256" key="7">
    <source>
        <dbReference type="ARBA" id="ARBA00022942"/>
    </source>
</evidence>
<dbReference type="GO" id="GO:0005737">
    <property type="term" value="C:cytoplasm"/>
    <property type="evidence" value="ECO:0007669"/>
    <property type="project" value="UniProtKB-SubCell"/>
</dbReference>
<dbReference type="InterPro" id="IPR003959">
    <property type="entry name" value="ATPase_AAA_core"/>
</dbReference>
<dbReference type="Gene3D" id="2.40.50.140">
    <property type="entry name" value="Nucleic acid-binding proteins"/>
    <property type="match status" value="1"/>
</dbReference>
<evidence type="ECO:0000256" key="4">
    <source>
        <dbReference type="ARBA" id="ARBA00022490"/>
    </source>
</evidence>
<dbReference type="GO" id="GO:0005524">
    <property type="term" value="F:ATP binding"/>
    <property type="evidence" value="ECO:0007669"/>
    <property type="project" value="UniProtKB-KW"/>
</dbReference>
<dbReference type="GO" id="GO:0036402">
    <property type="term" value="F:proteasome-activating activity"/>
    <property type="evidence" value="ECO:0000318"/>
    <property type="project" value="GO_Central"/>
</dbReference>
<dbReference type="InterPro" id="IPR050221">
    <property type="entry name" value="26S_Proteasome_ATPase"/>
</dbReference>
<keyword evidence="6 9" id="KW-0067">ATP-binding</keyword>
<feature type="region of interest" description="Disordered" evidence="10">
    <location>
        <begin position="1"/>
        <end position="20"/>
    </location>
</feature>
<protein>
    <recommendedName>
        <fullName evidence="11">AAA+ ATPase domain-containing protein</fullName>
    </recommendedName>
</protein>
<evidence type="ECO:0000256" key="8">
    <source>
        <dbReference type="ARBA" id="ARBA00023242"/>
    </source>
</evidence>
<proteinExistence type="inferred from homology"/>
<evidence type="ECO:0000313" key="12">
    <source>
        <dbReference type="EMBL" id="CAK90486.1"/>
    </source>
</evidence>
<dbReference type="KEGG" id="ptm:GSPATT00023663001"/>
<feature type="compositionally biased region" description="Basic and acidic residues" evidence="10">
    <location>
        <begin position="1"/>
        <end position="12"/>
    </location>
</feature>
<dbReference type="InParanoid" id="A0E5B9"/>
<comment type="similarity">
    <text evidence="3 9">Belongs to the AAA ATPase family.</text>
</comment>
<dbReference type="InterPro" id="IPR041569">
    <property type="entry name" value="AAA_lid_3"/>
</dbReference>
<evidence type="ECO:0000259" key="11">
    <source>
        <dbReference type="SMART" id="SM00382"/>
    </source>
</evidence>
<gene>
    <name evidence="12" type="ORF">GSPATT00023663001</name>
</gene>
<keyword evidence="8" id="KW-0539">Nucleus</keyword>
<evidence type="ECO:0000256" key="3">
    <source>
        <dbReference type="ARBA" id="ARBA00006914"/>
    </source>
</evidence>
<dbReference type="FunFam" id="3.40.50.300:FF:000037">
    <property type="entry name" value="26S protease regulatory subunit 6A"/>
    <property type="match status" value="1"/>
</dbReference>
<dbReference type="SUPFAM" id="SSF52540">
    <property type="entry name" value="P-loop containing nucleoside triphosphate hydrolases"/>
    <property type="match status" value="1"/>
</dbReference>
<sequence length="426" mass="47592">MQTEKPTPKTEADYQAQAAQLSDAQLQEEINKLMKRAHELRNQCSREVNQKKHYEDSLESTKKRVGIMTTLPYLVSNVVEILDIEAEDKDQQDQSVTDGYATISGKGVVIKTTTRQTIFLPVTGLLNASQLKPAELIGVNKDGYMLYEKLPTEYDARVKTMEVDEKPQEDYTDIGGLDKQIEELREAIVLPIVHKERFENIGIRPPKGVLMHGPPGTGKTMMARACAAQTKATFLKLAGPQLVQMFIGDGAKMVRDAFQLAQEKAPAIIFIDELDAIGTKRYDSDKNGDREVQRTMLELLNQLDGFSPDDRIKVIAATNRPDILDPALLRSGRLDRKIEFPLPNEEARAQILKIHSRKMSVAKETVNYVEIARSTDEFNGAQLKAVCVEAGMIALNRGGTFLIHEDFVEGIAVVQAKKKSSLNYYA</sequence>
<dbReference type="Pfam" id="PF16450">
    <property type="entry name" value="Prot_ATP_ID_OB_C"/>
    <property type="match status" value="1"/>
</dbReference>
<evidence type="ECO:0000256" key="1">
    <source>
        <dbReference type="ARBA" id="ARBA00004123"/>
    </source>
</evidence>
<name>A0E5B9_PARTE</name>
<dbReference type="Proteomes" id="UP000000600">
    <property type="component" value="Unassembled WGS sequence"/>
</dbReference>
<evidence type="ECO:0000256" key="9">
    <source>
        <dbReference type="RuleBase" id="RU003651"/>
    </source>
</evidence>
<dbReference type="InterPro" id="IPR032501">
    <property type="entry name" value="Prot_ATP_ID_OB_2nd"/>
</dbReference>
<dbReference type="AlphaFoldDB" id="A0E5B9"/>
<dbReference type="GO" id="GO:0005634">
    <property type="term" value="C:nucleus"/>
    <property type="evidence" value="ECO:0007669"/>
    <property type="project" value="UniProtKB-SubCell"/>
</dbReference>
<dbReference type="GO" id="GO:0043161">
    <property type="term" value="P:proteasome-mediated ubiquitin-dependent protein catabolic process"/>
    <property type="evidence" value="ECO:0000318"/>
    <property type="project" value="GO_Central"/>
</dbReference>
<evidence type="ECO:0000256" key="2">
    <source>
        <dbReference type="ARBA" id="ARBA00004496"/>
    </source>
</evidence>